<dbReference type="InterPro" id="IPR001138">
    <property type="entry name" value="Zn2Cys6_DnaBD"/>
</dbReference>
<keyword evidence="4" id="KW-0238">DNA-binding</keyword>
<comment type="caution">
    <text evidence="9">The sequence shown here is derived from an EMBL/GenBank/DDBJ whole genome shotgun (WGS) entry which is preliminary data.</text>
</comment>
<dbReference type="GO" id="GO:0003677">
    <property type="term" value="F:DNA binding"/>
    <property type="evidence" value="ECO:0007669"/>
    <property type="project" value="UniProtKB-KW"/>
</dbReference>
<accession>A0A9P9L6H9</accession>
<keyword evidence="6" id="KW-0539">Nucleus</keyword>
<dbReference type="OrthoDB" id="103819at2759"/>
<keyword evidence="3" id="KW-0805">Transcription regulation</keyword>
<dbReference type="GO" id="GO:0005634">
    <property type="term" value="C:nucleus"/>
    <property type="evidence" value="ECO:0007669"/>
    <property type="project" value="UniProtKB-SubCell"/>
</dbReference>
<feature type="domain" description="Xylanolytic transcriptional activator regulatory" evidence="8">
    <location>
        <begin position="328"/>
        <end position="401"/>
    </location>
</feature>
<evidence type="ECO:0000313" key="9">
    <source>
        <dbReference type="EMBL" id="KAH7274901.1"/>
    </source>
</evidence>
<dbReference type="GO" id="GO:0008270">
    <property type="term" value="F:zinc ion binding"/>
    <property type="evidence" value="ECO:0007669"/>
    <property type="project" value="InterPro"/>
</dbReference>
<dbReference type="Pfam" id="PF00172">
    <property type="entry name" value="Zn_clus"/>
    <property type="match status" value="1"/>
</dbReference>
<keyword evidence="10" id="KW-1185">Reference proteome</keyword>
<evidence type="ECO:0000313" key="10">
    <source>
        <dbReference type="Proteomes" id="UP000736672"/>
    </source>
</evidence>
<feature type="region of interest" description="Disordered" evidence="7">
    <location>
        <begin position="69"/>
        <end position="98"/>
    </location>
</feature>
<dbReference type="Proteomes" id="UP000736672">
    <property type="component" value="Unassembled WGS sequence"/>
</dbReference>
<dbReference type="InterPro" id="IPR050987">
    <property type="entry name" value="AtrR-like"/>
</dbReference>
<dbReference type="Pfam" id="PF04082">
    <property type="entry name" value="Fungal_trans"/>
    <property type="match status" value="1"/>
</dbReference>
<dbReference type="Gene3D" id="4.10.240.10">
    <property type="entry name" value="Zn(2)-C6 fungal-type DNA-binding domain"/>
    <property type="match status" value="1"/>
</dbReference>
<dbReference type="SUPFAM" id="SSF57701">
    <property type="entry name" value="Zn2/Cys6 DNA-binding domain"/>
    <property type="match status" value="1"/>
</dbReference>
<evidence type="ECO:0000256" key="1">
    <source>
        <dbReference type="ARBA" id="ARBA00004123"/>
    </source>
</evidence>
<dbReference type="PANTHER" id="PTHR46910:SF37">
    <property type="entry name" value="ZN(II)2CYS6 TRANSCRIPTION FACTOR (EUROFUNG)"/>
    <property type="match status" value="1"/>
</dbReference>
<dbReference type="SMART" id="SM00906">
    <property type="entry name" value="Fungal_trans"/>
    <property type="match status" value="1"/>
</dbReference>
<keyword evidence="2" id="KW-0479">Metal-binding</keyword>
<gene>
    <name evidence="9" type="ORF">B0J15DRAFT_539964</name>
</gene>
<keyword evidence="5" id="KW-0804">Transcription</keyword>
<dbReference type="InterPro" id="IPR007219">
    <property type="entry name" value="XnlR_reg_dom"/>
</dbReference>
<evidence type="ECO:0000256" key="6">
    <source>
        <dbReference type="ARBA" id="ARBA00023242"/>
    </source>
</evidence>
<comment type="subcellular location">
    <subcellularLocation>
        <location evidence="1">Nucleus</location>
    </subcellularLocation>
</comment>
<evidence type="ECO:0000256" key="2">
    <source>
        <dbReference type="ARBA" id="ARBA00022723"/>
    </source>
</evidence>
<dbReference type="GO" id="GO:0000981">
    <property type="term" value="F:DNA-binding transcription factor activity, RNA polymerase II-specific"/>
    <property type="evidence" value="ECO:0007669"/>
    <property type="project" value="InterPro"/>
</dbReference>
<dbReference type="InterPro" id="IPR036864">
    <property type="entry name" value="Zn2-C6_fun-type_DNA-bd_sf"/>
</dbReference>
<evidence type="ECO:0000256" key="3">
    <source>
        <dbReference type="ARBA" id="ARBA00023015"/>
    </source>
</evidence>
<evidence type="ECO:0000256" key="7">
    <source>
        <dbReference type="SAM" id="MobiDB-lite"/>
    </source>
</evidence>
<proteinExistence type="predicted"/>
<dbReference type="GO" id="GO:0006351">
    <property type="term" value="P:DNA-templated transcription"/>
    <property type="evidence" value="ECO:0007669"/>
    <property type="project" value="InterPro"/>
</dbReference>
<reference evidence="9" key="1">
    <citation type="journal article" date="2021" name="Nat. Commun.">
        <title>Genetic determinants of endophytism in the Arabidopsis root mycobiome.</title>
        <authorList>
            <person name="Mesny F."/>
            <person name="Miyauchi S."/>
            <person name="Thiergart T."/>
            <person name="Pickel B."/>
            <person name="Atanasova L."/>
            <person name="Karlsson M."/>
            <person name="Huettel B."/>
            <person name="Barry K.W."/>
            <person name="Haridas S."/>
            <person name="Chen C."/>
            <person name="Bauer D."/>
            <person name="Andreopoulos W."/>
            <person name="Pangilinan J."/>
            <person name="LaButti K."/>
            <person name="Riley R."/>
            <person name="Lipzen A."/>
            <person name="Clum A."/>
            <person name="Drula E."/>
            <person name="Henrissat B."/>
            <person name="Kohler A."/>
            <person name="Grigoriev I.V."/>
            <person name="Martin F.M."/>
            <person name="Hacquard S."/>
        </authorList>
    </citation>
    <scope>NUCLEOTIDE SEQUENCE</scope>
    <source>
        <strain evidence="9">FSSC 5 MPI-SDFR-AT-0091</strain>
    </source>
</reference>
<dbReference type="CDD" id="cd00067">
    <property type="entry name" value="GAL4"/>
    <property type="match status" value="1"/>
</dbReference>
<name>A0A9P9L6H9_FUSSL</name>
<organism evidence="9 10">
    <name type="scientific">Fusarium solani</name>
    <name type="common">Filamentous fungus</name>
    <dbReference type="NCBI Taxonomy" id="169388"/>
    <lineage>
        <taxon>Eukaryota</taxon>
        <taxon>Fungi</taxon>
        <taxon>Dikarya</taxon>
        <taxon>Ascomycota</taxon>
        <taxon>Pezizomycotina</taxon>
        <taxon>Sordariomycetes</taxon>
        <taxon>Hypocreomycetidae</taxon>
        <taxon>Hypocreales</taxon>
        <taxon>Nectriaceae</taxon>
        <taxon>Fusarium</taxon>
        <taxon>Fusarium solani species complex</taxon>
    </lineage>
</organism>
<dbReference type="EMBL" id="JAGTJS010000001">
    <property type="protein sequence ID" value="KAH7274901.1"/>
    <property type="molecule type" value="Genomic_DNA"/>
</dbReference>
<sequence>MDDSASSAGSDLPRFAVSAPFQEEEYLIPNHEEQCDFYREKKIKCSKELPKCAACKPWSGECIYSKEGASLKSRAPKARDGEERQPQPTAVSEPIGVEDRLRHIENSLELLTNSVNQLLVASGSRPAPHVSSASNESGNLAPAPEAERRPPEQIHTFSSLDEAARILQSFQDESGPSPEHQQAQSSLQGLSDVLTNVSLHHRTVDGTTSDSRFYIPTKETGYALMGQFLKHSELGDFMFLTPSDHTLRQVLFEPETVTAKAWVVFVNYMLLALATGSGQHADAAAAFRKNMRLALDDAKIFLEPSEVNIQTLILLALHGEDFALPNMSWMLTGQACQQAQVLRLHSVTNSDTSSPEQQRRLCLFWALFMADKSCSLAFERPVFLPTEWFQNVPLPKFEYLQQFHAHQSQAQPAKSAFGAHLFLQTVQLSKLMGFILVPKGASSERDMLNSLLDSWYQQTYEKLLSQTRDSETESHNTAQYREMSLGILSIQFRYLTACIILQGSSSGNEEFRIAYARQAISLLPNMVSNWSQVYNPAVWELLYFPFTPFFVLFGNIMRDPSASTVPQDLELLATAKTYFSRMRTQLYVLAGITCKLEHTAGVFLNLAREHANKPRSGSLVSRGLQDDMAATLPLTITDPGQAAFSFADTQHNQQPPTLDDVDIETFLHWLPQNIPVQSTADVDMGEFGGTAPSQETRGMKRSIDSTFDWFSWDTYYASGTIL</sequence>
<dbReference type="PANTHER" id="PTHR46910">
    <property type="entry name" value="TRANSCRIPTION FACTOR PDR1"/>
    <property type="match status" value="1"/>
</dbReference>
<feature type="region of interest" description="Disordered" evidence="7">
    <location>
        <begin position="124"/>
        <end position="150"/>
    </location>
</feature>
<evidence type="ECO:0000256" key="5">
    <source>
        <dbReference type="ARBA" id="ARBA00023163"/>
    </source>
</evidence>
<dbReference type="CDD" id="cd12148">
    <property type="entry name" value="fungal_TF_MHR"/>
    <property type="match status" value="1"/>
</dbReference>
<dbReference type="AlphaFoldDB" id="A0A9P9L6H9"/>
<evidence type="ECO:0000256" key="4">
    <source>
        <dbReference type="ARBA" id="ARBA00023125"/>
    </source>
</evidence>
<protein>
    <submittedName>
        <fullName evidence="9">Fungal-specific transcription factor domain-containing protein</fullName>
    </submittedName>
</protein>
<evidence type="ECO:0000259" key="8">
    <source>
        <dbReference type="SMART" id="SM00906"/>
    </source>
</evidence>